<dbReference type="HOGENOM" id="CLU_1952224_0_0_1"/>
<feature type="compositionally biased region" description="Basic residues" evidence="1">
    <location>
        <begin position="1"/>
        <end position="18"/>
    </location>
</feature>
<dbReference type="Proteomes" id="UP000008021">
    <property type="component" value="Chromosome 1"/>
</dbReference>
<proteinExistence type="predicted"/>
<evidence type="ECO:0000313" key="2">
    <source>
        <dbReference type="EnsemblPlants" id="OMERI01G27410.4"/>
    </source>
</evidence>
<feature type="compositionally biased region" description="Pro residues" evidence="1">
    <location>
        <begin position="52"/>
        <end position="67"/>
    </location>
</feature>
<feature type="compositionally biased region" description="Low complexity" evidence="1">
    <location>
        <begin position="77"/>
        <end position="100"/>
    </location>
</feature>
<dbReference type="Gramene" id="OMERI01G27410.4">
    <property type="protein sequence ID" value="OMERI01G27410.4"/>
    <property type="gene ID" value="OMERI01G27410"/>
</dbReference>
<dbReference type="AlphaFoldDB" id="A0A0E0C7I4"/>
<accession>A0A0E0C7I4</accession>
<feature type="region of interest" description="Disordered" evidence="1">
    <location>
        <begin position="1"/>
        <end position="129"/>
    </location>
</feature>
<reference evidence="2" key="2">
    <citation type="submission" date="2018-05" db="EMBL/GenBank/DDBJ databases">
        <title>OmerRS3 (Oryza meridionalis Reference Sequence Version 3).</title>
        <authorList>
            <person name="Zhang J."/>
            <person name="Kudrna D."/>
            <person name="Lee S."/>
            <person name="Talag J."/>
            <person name="Welchert J."/>
            <person name="Wing R.A."/>
        </authorList>
    </citation>
    <scope>NUCLEOTIDE SEQUENCE [LARGE SCALE GENOMIC DNA]</scope>
    <source>
        <strain evidence="2">cv. OR44</strain>
    </source>
</reference>
<reference evidence="2" key="1">
    <citation type="submission" date="2015-04" db="UniProtKB">
        <authorList>
            <consortium name="EnsemblPlants"/>
        </authorList>
    </citation>
    <scope>IDENTIFICATION</scope>
</reference>
<evidence type="ECO:0000313" key="3">
    <source>
        <dbReference type="Proteomes" id="UP000008021"/>
    </source>
</evidence>
<sequence>MSGRRRHRRPNRARPPGRRCREELGDDAVTAVPGWPPLSSPELGDDDATAAPAPPRLHTPSRPPLPSPVRARPDFLSAARADAAANAAPSARPLCSAAAPTPAPTPGRSRHRRRGRRQGLKTAQSGVFY</sequence>
<evidence type="ECO:0000256" key="1">
    <source>
        <dbReference type="SAM" id="MobiDB-lite"/>
    </source>
</evidence>
<protein>
    <submittedName>
        <fullName evidence="2">Uncharacterized protein</fullName>
    </submittedName>
</protein>
<dbReference type="EnsemblPlants" id="OMERI01G27410.4">
    <property type="protein sequence ID" value="OMERI01G27410.4"/>
    <property type="gene ID" value="OMERI01G27410"/>
</dbReference>
<feature type="compositionally biased region" description="Basic residues" evidence="1">
    <location>
        <begin position="108"/>
        <end position="119"/>
    </location>
</feature>
<name>A0A0E0C7I4_9ORYZ</name>
<keyword evidence="3" id="KW-1185">Reference proteome</keyword>
<organism evidence="2">
    <name type="scientific">Oryza meridionalis</name>
    <dbReference type="NCBI Taxonomy" id="40149"/>
    <lineage>
        <taxon>Eukaryota</taxon>
        <taxon>Viridiplantae</taxon>
        <taxon>Streptophyta</taxon>
        <taxon>Embryophyta</taxon>
        <taxon>Tracheophyta</taxon>
        <taxon>Spermatophyta</taxon>
        <taxon>Magnoliopsida</taxon>
        <taxon>Liliopsida</taxon>
        <taxon>Poales</taxon>
        <taxon>Poaceae</taxon>
        <taxon>BOP clade</taxon>
        <taxon>Oryzoideae</taxon>
        <taxon>Oryzeae</taxon>
        <taxon>Oryzinae</taxon>
        <taxon>Oryza</taxon>
    </lineage>
</organism>